<feature type="domain" description="EF-hand" evidence="7">
    <location>
        <begin position="184"/>
        <end position="219"/>
    </location>
</feature>
<protein>
    <submittedName>
        <fullName evidence="8">Ca2+-binding protein, EF-hand superfamily</fullName>
    </submittedName>
</protein>
<keyword evidence="2" id="KW-0519">Myristate</keyword>
<dbReference type="Proteomes" id="UP000192906">
    <property type="component" value="Unassembled WGS sequence"/>
</dbReference>
<dbReference type="PANTHER" id="PTHR23055:SF178">
    <property type="entry name" value="NEUROCALCIN HOMOLOG"/>
    <property type="match status" value="1"/>
</dbReference>
<sequence length="263" mass="27141">MSISGVDSSMISGANSDIIAQMREARKGSSAEDFVSSMVADNDGDGDGLLSLKESGMSSDLFNTIDADSDGQASQEELLADLENQGMMGELSVFMQGGANSGMSLTETLMNNMDIDGDSLLSQEETGLNDELFSVLDADSDGSISGEELDAAMTPPDATEQASVATAASSASSGSEVSASSSSSDEDEDEETYDAYDLNEDGVVTADELLQAFNNGDESLADVVGKSSESEGQNGQSPLSRMAMKAYQTQNDGTGMNPLGVVA</sequence>
<gene>
    <name evidence="8" type="ORF">SAMN06295933_0935</name>
</gene>
<evidence type="ECO:0000256" key="5">
    <source>
        <dbReference type="ARBA" id="ARBA00023288"/>
    </source>
</evidence>
<dbReference type="GO" id="GO:0005509">
    <property type="term" value="F:calcium ion binding"/>
    <property type="evidence" value="ECO:0007669"/>
    <property type="project" value="InterPro"/>
</dbReference>
<dbReference type="OrthoDB" id="5457030at2"/>
<feature type="domain" description="EF-hand" evidence="7">
    <location>
        <begin position="124"/>
        <end position="159"/>
    </location>
</feature>
<reference evidence="9" key="1">
    <citation type="submission" date="2017-04" db="EMBL/GenBank/DDBJ databases">
        <authorList>
            <person name="Varghese N."/>
            <person name="Submissions S."/>
        </authorList>
    </citation>
    <scope>NUCLEOTIDE SEQUENCE [LARGE SCALE GENOMIC DNA]</scope>
    <source>
        <strain evidence="9">K3S</strain>
    </source>
</reference>
<keyword evidence="3" id="KW-0479">Metal-binding</keyword>
<evidence type="ECO:0000313" key="9">
    <source>
        <dbReference type="Proteomes" id="UP000192906"/>
    </source>
</evidence>
<dbReference type="Gene3D" id="1.10.238.10">
    <property type="entry name" value="EF-hand"/>
    <property type="match status" value="2"/>
</dbReference>
<accession>A0A1X7CI26</accession>
<dbReference type="SUPFAM" id="SSF47473">
    <property type="entry name" value="EF-hand"/>
    <property type="match status" value="1"/>
</dbReference>
<dbReference type="RefSeq" id="WP_085098982.1">
    <property type="nucleotide sequence ID" value="NZ_FWZU01000001.1"/>
</dbReference>
<evidence type="ECO:0000256" key="1">
    <source>
        <dbReference type="ARBA" id="ARBA00006049"/>
    </source>
</evidence>
<name>A0A1X7CI26_9BACT</name>
<dbReference type="AlphaFoldDB" id="A0A1X7CI26"/>
<dbReference type="InterPro" id="IPR002048">
    <property type="entry name" value="EF_hand_dom"/>
</dbReference>
<dbReference type="PROSITE" id="PS50222">
    <property type="entry name" value="EF_HAND_2"/>
    <property type="match status" value="2"/>
</dbReference>
<feature type="region of interest" description="Disordered" evidence="6">
    <location>
        <begin position="220"/>
        <end position="241"/>
    </location>
</feature>
<dbReference type="InterPro" id="IPR018247">
    <property type="entry name" value="EF_Hand_1_Ca_BS"/>
</dbReference>
<dbReference type="PANTHER" id="PTHR23055">
    <property type="entry name" value="CALCIUM BINDING PROTEINS"/>
    <property type="match status" value="1"/>
</dbReference>
<proteinExistence type="inferred from homology"/>
<feature type="region of interest" description="Disordered" evidence="6">
    <location>
        <begin position="139"/>
        <end position="197"/>
    </location>
</feature>
<dbReference type="InterPro" id="IPR011992">
    <property type="entry name" value="EF-hand-dom_pair"/>
</dbReference>
<feature type="compositionally biased region" description="Polar residues" evidence="6">
    <location>
        <begin position="230"/>
        <end position="239"/>
    </location>
</feature>
<evidence type="ECO:0000256" key="2">
    <source>
        <dbReference type="ARBA" id="ARBA00022707"/>
    </source>
</evidence>
<keyword evidence="9" id="KW-1185">Reference proteome</keyword>
<dbReference type="STRING" id="1519643.SAMN06295933_0935"/>
<evidence type="ECO:0000313" key="8">
    <source>
        <dbReference type="EMBL" id="SME97118.1"/>
    </source>
</evidence>
<dbReference type="Pfam" id="PF13202">
    <property type="entry name" value="EF-hand_5"/>
    <property type="match status" value="3"/>
</dbReference>
<dbReference type="SMART" id="SM00054">
    <property type="entry name" value="EFh"/>
    <property type="match status" value="3"/>
</dbReference>
<evidence type="ECO:0000256" key="4">
    <source>
        <dbReference type="ARBA" id="ARBA00022737"/>
    </source>
</evidence>
<keyword evidence="5" id="KW-0449">Lipoprotein</keyword>
<dbReference type="InterPro" id="IPR028846">
    <property type="entry name" value="Recoverin"/>
</dbReference>
<comment type="similarity">
    <text evidence="1">Belongs to the recoverin family.</text>
</comment>
<evidence type="ECO:0000256" key="3">
    <source>
        <dbReference type="ARBA" id="ARBA00022723"/>
    </source>
</evidence>
<organism evidence="8 9">
    <name type="scientific">Desulfovibrio gilichinskyi</name>
    <dbReference type="NCBI Taxonomy" id="1519643"/>
    <lineage>
        <taxon>Bacteria</taxon>
        <taxon>Pseudomonadati</taxon>
        <taxon>Thermodesulfobacteriota</taxon>
        <taxon>Desulfovibrionia</taxon>
        <taxon>Desulfovibrionales</taxon>
        <taxon>Desulfovibrionaceae</taxon>
        <taxon>Desulfovibrio</taxon>
    </lineage>
</organism>
<feature type="compositionally biased region" description="Acidic residues" evidence="6">
    <location>
        <begin position="184"/>
        <end position="197"/>
    </location>
</feature>
<feature type="compositionally biased region" description="Low complexity" evidence="6">
    <location>
        <begin position="157"/>
        <end position="183"/>
    </location>
</feature>
<evidence type="ECO:0000256" key="6">
    <source>
        <dbReference type="SAM" id="MobiDB-lite"/>
    </source>
</evidence>
<dbReference type="PROSITE" id="PS00018">
    <property type="entry name" value="EF_HAND_1"/>
    <property type="match status" value="2"/>
</dbReference>
<evidence type="ECO:0000259" key="7">
    <source>
        <dbReference type="PROSITE" id="PS50222"/>
    </source>
</evidence>
<dbReference type="EMBL" id="FWZU01000001">
    <property type="protein sequence ID" value="SME97118.1"/>
    <property type="molecule type" value="Genomic_DNA"/>
</dbReference>
<keyword evidence="4" id="KW-0677">Repeat</keyword>